<evidence type="ECO:0000256" key="4">
    <source>
        <dbReference type="SAM" id="MobiDB-lite"/>
    </source>
</evidence>
<evidence type="ECO:0000256" key="2">
    <source>
        <dbReference type="ARBA" id="ARBA00023125"/>
    </source>
</evidence>
<feature type="domain" description="HTH araC/xylS-type" evidence="5">
    <location>
        <begin position="215"/>
        <end position="313"/>
    </location>
</feature>
<dbReference type="CDD" id="cd03137">
    <property type="entry name" value="GATase1_AraC_1"/>
    <property type="match status" value="1"/>
</dbReference>
<organism evidence="6 7">
    <name type="scientific">Mycobacterium deserti</name>
    <dbReference type="NCBI Taxonomy" id="2978347"/>
    <lineage>
        <taxon>Bacteria</taxon>
        <taxon>Bacillati</taxon>
        <taxon>Actinomycetota</taxon>
        <taxon>Actinomycetes</taxon>
        <taxon>Mycobacteriales</taxon>
        <taxon>Mycobacteriaceae</taxon>
        <taxon>Mycobacterium</taxon>
    </lineage>
</organism>
<dbReference type="Pfam" id="PF01965">
    <property type="entry name" value="DJ-1_PfpI"/>
    <property type="match status" value="1"/>
</dbReference>
<keyword evidence="2" id="KW-0238">DNA-binding</keyword>
<evidence type="ECO:0000259" key="5">
    <source>
        <dbReference type="PROSITE" id="PS01124"/>
    </source>
</evidence>
<dbReference type="RefSeq" id="WP_260994354.1">
    <property type="nucleotide sequence ID" value="NZ_JAODWD010000004.1"/>
</dbReference>
<dbReference type="SMART" id="SM00342">
    <property type="entry name" value="HTH_ARAC"/>
    <property type="match status" value="1"/>
</dbReference>
<evidence type="ECO:0000256" key="1">
    <source>
        <dbReference type="ARBA" id="ARBA00023015"/>
    </source>
</evidence>
<dbReference type="PANTHER" id="PTHR43130:SF3">
    <property type="entry name" value="HTH-TYPE TRANSCRIPTIONAL REGULATOR RV1931C"/>
    <property type="match status" value="1"/>
</dbReference>
<keyword evidence="7" id="KW-1185">Reference proteome</keyword>
<dbReference type="EMBL" id="JAODWD010000004">
    <property type="protein sequence ID" value="MCT7660301.1"/>
    <property type="molecule type" value="Genomic_DNA"/>
</dbReference>
<dbReference type="InterPro" id="IPR029062">
    <property type="entry name" value="Class_I_gatase-like"/>
</dbReference>
<gene>
    <name evidence="6" type="ORF">N4S67_17960</name>
</gene>
<reference evidence="7" key="1">
    <citation type="submission" date="2023-07" db="EMBL/GenBank/DDBJ databases">
        <authorList>
            <person name="Deng Y."/>
            <person name="Zhang Y.-Q."/>
        </authorList>
    </citation>
    <scope>NUCLEOTIDE SEQUENCE [LARGE SCALE GENOMIC DNA]</scope>
    <source>
        <strain evidence="7">CPCC 205710</strain>
    </source>
</reference>
<evidence type="ECO:0000256" key="3">
    <source>
        <dbReference type="ARBA" id="ARBA00023163"/>
    </source>
</evidence>
<keyword evidence="3" id="KW-0804">Transcription</keyword>
<dbReference type="InterPro" id="IPR020449">
    <property type="entry name" value="Tscrpt_reg_AraC-type_HTH"/>
</dbReference>
<dbReference type="Gene3D" id="1.10.10.60">
    <property type="entry name" value="Homeodomain-like"/>
    <property type="match status" value="1"/>
</dbReference>
<dbReference type="SUPFAM" id="SSF52317">
    <property type="entry name" value="Class I glutamine amidotransferase-like"/>
    <property type="match status" value="1"/>
</dbReference>
<dbReference type="InterPro" id="IPR002818">
    <property type="entry name" value="DJ-1/PfpI"/>
</dbReference>
<protein>
    <submittedName>
        <fullName evidence="6">Helix-turn-helix domain-containing protein</fullName>
    </submittedName>
</protein>
<feature type="region of interest" description="Disordered" evidence="4">
    <location>
        <begin position="310"/>
        <end position="347"/>
    </location>
</feature>
<dbReference type="PROSITE" id="PS00041">
    <property type="entry name" value="HTH_ARAC_FAMILY_1"/>
    <property type="match status" value="1"/>
</dbReference>
<dbReference type="SUPFAM" id="SSF46689">
    <property type="entry name" value="Homeodomain-like"/>
    <property type="match status" value="2"/>
</dbReference>
<feature type="compositionally biased region" description="Basic and acidic residues" evidence="4">
    <location>
        <begin position="315"/>
        <end position="347"/>
    </location>
</feature>
<dbReference type="InterPro" id="IPR052158">
    <property type="entry name" value="INH-QAR"/>
</dbReference>
<dbReference type="Gene3D" id="3.40.50.880">
    <property type="match status" value="1"/>
</dbReference>
<comment type="caution">
    <text evidence="6">The sequence shown here is derived from an EMBL/GenBank/DDBJ whole genome shotgun (WGS) entry which is preliminary data.</text>
</comment>
<name>A0ABT2MH61_9MYCO</name>
<dbReference type="Pfam" id="PF12833">
    <property type="entry name" value="HTH_18"/>
    <property type="match status" value="1"/>
</dbReference>
<evidence type="ECO:0000313" key="7">
    <source>
        <dbReference type="Proteomes" id="UP001206639"/>
    </source>
</evidence>
<dbReference type="PROSITE" id="PS01124">
    <property type="entry name" value="HTH_ARAC_FAMILY_2"/>
    <property type="match status" value="1"/>
</dbReference>
<keyword evidence="1" id="KW-0805">Transcription regulation</keyword>
<dbReference type="InterPro" id="IPR018060">
    <property type="entry name" value="HTH_AraC"/>
</dbReference>
<proteinExistence type="predicted"/>
<sequence length="347" mass="37502">MHTVAVLALPDVIGFDLCLPVETFGRVQLACGERGYRVVVCGTEPVVSAGPMRIATDHGLDILADADTIVVPGCNTVSAGLGDDVADALKSAFVAGTRIASICTGAFTLAGAGLLDGRRATTHWLAADAFRAAFPAVQLDPDVLYVDEGQVLTSAGASAGMDLCLYMIACDYGSAVAADAARMAVAPLHRSGGQAQFIMRNRAPIKHIAERTSLDDVLAWIEREAHRELTLRDIAECAAMSIRTLNRRFQAETGQTPMQWVTGVRIRHAQQLLETTPYGVERIGMQVGFSSPANFREQFRRLTGVAPQSYRTTFRAREERNKEGAREERNKEGAREERNKEGARLAG</sequence>
<evidence type="ECO:0000313" key="6">
    <source>
        <dbReference type="EMBL" id="MCT7660301.1"/>
    </source>
</evidence>
<dbReference type="PRINTS" id="PR00032">
    <property type="entry name" value="HTHARAC"/>
</dbReference>
<dbReference type="PANTHER" id="PTHR43130">
    <property type="entry name" value="ARAC-FAMILY TRANSCRIPTIONAL REGULATOR"/>
    <property type="match status" value="1"/>
</dbReference>
<dbReference type="InterPro" id="IPR018062">
    <property type="entry name" value="HTH_AraC-typ_CS"/>
</dbReference>
<dbReference type="InterPro" id="IPR009057">
    <property type="entry name" value="Homeodomain-like_sf"/>
</dbReference>
<dbReference type="Proteomes" id="UP001206639">
    <property type="component" value="Unassembled WGS sequence"/>
</dbReference>
<accession>A0ABT2MH61</accession>